<name>A0AB38VRL7_9CORY</name>
<evidence type="ECO:0000313" key="8">
    <source>
        <dbReference type="Proteomes" id="UP000271380"/>
    </source>
</evidence>
<comment type="pathway">
    <text evidence="5">Carbohydrate biosynthesis; dTDP-L-rhamnose biosynthesis.</text>
</comment>
<evidence type="ECO:0000256" key="1">
    <source>
        <dbReference type="ARBA" id="ARBA00010154"/>
    </source>
</evidence>
<evidence type="ECO:0000256" key="2">
    <source>
        <dbReference type="ARBA" id="ARBA00010944"/>
    </source>
</evidence>
<dbReference type="InterPro" id="IPR005913">
    <property type="entry name" value="dTDP_dehydrorham_reduct"/>
</dbReference>
<proteinExistence type="inferred from homology"/>
<dbReference type="CDD" id="cd00438">
    <property type="entry name" value="cupin_RmlC"/>
    <property type="match status" value="1"/>
</dbReference>
<comment type="similarity">
    <text evidence="1">Belongs to the dTDP-4-dehydrorhamnose 3,5-epimerase family.</text>
</comment>
<dbReference type="InterPro" id="IPR014710">
    <property type="entry name" value="RmlC-like_jellyroll"/>
</dbReference>
<dbReference type="EMBL" id="LR134377">
    <property type="protein sequence ID" value="VEH05184.1"/>
    <property type="molecule type" value="Genomic_DNA"/>
</dbReference>
<evidence type="ECO:0000259" key="6">
    <source>
        <dbReference type="Pfam" id="PF04321"/>
    </source>
</evidence>
<dbReference type="Gene3D" id="3.40.50.720">
    <property type="entry name" value="NAD(P)-binding Rossmann-like Domain"/>
    <property type="match status" value="1"/>
</dbReference>
<dbReference type="PANTHER" id="PTHR10491:SF4">
    <property type="entry name" value="METHIONINE ADENOSYLTRANSFERASE 2 SUBUNIT BETA"/>
    <property type="match status" value="1"/>
</dbReference>
<dbReference type="GO" id="GO:0008830">
    <property type="term" value="F:dTDP-4-dehydrorhamnose 3,5-epimerase activity"/>
    <property type="evidence" value="ECO:0007669"/>
    <property type="project" value="InterPro"/>
</dbReference>
<dbReference type="SUPFAM" id="SSF51735">
    <property type="entry name" value="NAD(P)-binding Rossmann-fold domains"/>
    <property type="match status" value="1"/>
</dbReference>
<dbReference type="SUPFAM" id="SSF51182">
    <property type="entry name" value="RmlC-like cupins"/>
    <property type="match status" value="1"/>
</dbReference>
<evidence type="ECO:0000256" key="4">
    <source>
        <dbReference type="PIRSR" id="PIRSR600888-3"/>
    </source>
</evidence>
<dbReference type="Gene3D" id="3.90.25.10">
    <property type="entry name" value="UDP-galactose 4-epimerase, domain 1"/>
    <property type="match status" value="1"/>
</dbReference>
<dbReference type="Proteomes" id="UP000271380">
    <property type="component" value="Chromosome"/>
</dbReference>
<comment type="similarity">
    <text evidence="2 5">Belongs to the dTDP-4-dehydrorhamnose reductase family.</text>
</comment>
<keyword evidence="7" id="KW-0413">Isomerase</keyword>
<evidence type="ECO:0000256" key="3">
    <source>
        <dbReference type="PIRSR" id="PIRSR600888-1"/>
    </source>
</evidence>
<protein>
    <recommendedName>
        <fullName evidence="5">dTDP-4-dehydrorhamnose reductase</fullName>
        <ecNumber evidence="5">1.1.1.133</ecNumber>
    </recommendedName>
</protein>
<dbReference type="InterPro" id="IPR000888">
    <property type="entry name" value="RmlC-like"/>
</dbReference>
<keyword evidence="5" id="KW-0560">Oxidoreductase</keyword>
<organism evidence="7 8">
    <name type="scientific">Corynebacterium kutscheri</name>
    <dbReference type="NCBI Taxonomy" id="35755"/>
    <lineage>
        <taxon>Bacteria</taxon>
        <taxon>Bacillati</taxon>
        <taxon>Actinomycetota</taxon>
        <taxon>Actinomycetes</taxon>
        <taxon>Mycobacteriales</taxon>
        <taxon>Corynebacteriaceae</taxon>
        <taxon>Corynebacterium</taxon>
    </lineage>
</organism>
<evidence type="ECO:0000256" key="5">
    <source>
        <dbReference type="RuleBase" id="RU364082"/>
    </source>
</evidence>
<reference evidence="7 8" key="1">
    <citation type="submission" date="2018-12" db="EMBL/GenBank/DDBJ databases">
        <authorList>
            <consortium name="Pathogen Informatics"/>
        </authorList>
    </citation>
    <scope>NUCLEOTIDE SEQUENCE [LARGE SCALE GENOMIC DNA]</scope>
    <source>
        <strain evidence="7 8">NCTC949</strain>
    </source>
</reference>
<dbReference type="InterPro" id="IPR029903">
    <property type="entry name" value="RmlD-like-bd"/>
</dbReference>
<dbReference type="PANTHER" id="PTHR10491">
    <property type="entry name" value="DTDP-4-DEHYDRORHAMNOSE REDUCTASE"/>
    <property type="match status" value="1"/>
</dbReference>
<comment type="function">
    <text evidence="5">Catalyzes the reduction of dTDP-6-deoxy-L-lyxo-4-hexulose to yield dTDP-L-rhamnose.</text>
</comment>
<dbReference type="Pfam" id="PF00908">
    <property type="entry name" value="dTDP_sugar_isom"/>
    <property type="match status" value="1"/>
</dbReference>
<accession>A0AB38VRL7</accession>
<dbReference type="Gene3D" id="2.60.120.10">
    <property type="entry name" value="Jelly Rolls"/>
    <property type="match status" value="1"/>
</dbReference>
<sequence>MRFSTPLAAHTTPIDGLRIIDLTVHGDNRGWFKENWHAEKQTALLPEDFRPVQNNISFNAAPGVTRGLHAEPWDKYISVASGRVFGVWCDLREGSPTFGAVYTHEITPSVAVFVPRGVANGFQALEETAYTYLVNDHWHPHASYSFVDLTDPQLGINWPIPLSESELSEKDLKHPLLIDAIPVPPKKILITGGGGQLATALAEIFPTAEVCTREEFDITGDIASARRWRDYGLIINAAAYTAVDEAERDAVTAWNINATAVAKLAKIAEKYHITLVHVSSEYVFDGTRTHTEDEPPSPLNVYGQSKAAGDIAAATATKHYIIRTSWVVGNGHNFVKTMASLANRGITPTVVDDQVGRLTFACDLAKAIKWVVEKQVPYGTYNFSNAGDVVSWADIADIVFRFFKKDTVMRSSTEEYFTDAHAPRPKNSTLSLDKITASGFSPRDWREGLNEYLKEL</sequence>
<gene>
    <name evidence="7" type="primary">rfbC</name>
    <name evidence="7" type="ORF">NCTC949_00473</name>
</gene>
<feature type="active site" description="Proton acceptor" evidence="3">
    <location>
        <position position="69"/>
    </location>
</feature>
<dbReference type="RefSeq" id="WP_126316385.1">
    <property type="nucleotide sequence ID" value="NZ_LR134377.1"/>
</dbReference>
<feature type="site" description="Participates in a stacking interaction with the thymidine ring of dTDP-4-oxo-6-deoxyglucose" evidence="4">
    <location>
        <position position="138"/>
    </location>
</feature>
<dbReference type="AlphaFoldDB" id="A0AB38VRL7"/>
<evidence type="ECO:0000313" key="7">
    <source>
        <dbReference type="EMBL" id="VEH05184.1"/>
    </source>
</evidence>
<feature type="domain" description="RmlD-like substrate binding" evidence="6">
    <location>
        <begin position="187"/>
        <end position="455"/>
    </location>
</feature>
<feature type="active site" description="Proton donor" evidence="3">
    <location>
        <position position="132"/>
    </location>
</feature>
<dbReference type="InterPro" id="IPR011051">
    <property type="entry name" value="RmlC_Cupin_sf"/>
</dbReference>
<keyword evidence="5" id="KW-0521">NADP</keyword>
<dbReference type="Pfam" id="PF04321">
    <property type="entry name" value="RmlD_sub_bind"/>
    <property type="match status" value="1"/>
</dbReference>
<dbReference type="EC" id="1.1.1.133" evidence="5"/>
<dbReference type="InterPro" id="IPR036291">
    <property type="entry name" value="NAD(P)-bd_dom_sf"/>
</dbReference>
<dbReference type="CDD" id="cd05254">
    <property type="entry name" value="dTDP_HR_like_SDR_e"/>
    <property type="match status" value="1"/>
</dbReference>
<dbReference type="GO" id="GO:0008831">
    <property type="term" value="F:dTDP-4-dehydrorhamnose reductase activity"/>
    <property type="evidence" value="ECO:0007669"/>
    <property type="project" value="UniProtKB-EC"/>
</dbReference>